<dbReference type="AlphaFoldDB" id="A0A9P5P3T5"/>
<comment type="caution">
    <text evidence="5">The sequence shown here is derived from an EMBL/GenBank/DDBJ whole genome shotgun (WGS) entry which is preliminary data.</text>
</comment>
<sequence length="667" mass="75188">MPSLNSRPEGITFRENSHWVFHALSDDFLPKNVILPLLTKQWHHEEAVSLSALFTWPRHVPHNVTTYTDPTVGRKDRRKHDRLLKAIQKREEKMPKAKLNKLMRIKKQKIALRAHRTSNRSAPTLLSSSSVQDLNWFNSYLVTSISGANNIAENSADIVDVKQDPEIQLGQSNSGGSVSTEYLGDADISLSSIQLPDESPDPGNDSFDLSTLFDVRCMQEYNSDDPVYLSIRQGEILQVVDKDLRIGWWRAVRQTGGVPGWIPQSYVQPLKILSSDVLNISPIPEESTVDKTSHDQNINKLLSNSENFSIHGAAFKAVNGDMHEKITNDHSTTAIYMNCTIVSGGLGPSDSSLPSSNASPLSDPPSPRNSSPPLSPRDSNLPKCSARRKQRRGYRSITRFTHMVYYHWPPTMMYPVTCYTPWVIPLSWVNYNICTRMIPVGGHSHFTVLLDTLQLFRRPMTPAAIHYAFPALQLPGWTGIVRITDSLAHKLKMMCTTLRRAISDLSNDLRRDLYLVHGHDQLHKYLERLSIPGASAVVVLQVSSLQRVFLEIYGRVQWLTRWLPRLRDVDHAFQLDASVMGAFTDDLDLASDLFRVGIPVRLVRQWKDRSTVNITSIVHALDVDYTGHYLPICDTNFKLDMSDNDPPHMTLYTAVHADGPVCPPAIL</sequence>
<feature type="domain" description="SH3" evidence="4">
    <location>
        <begin position="210"/>
        <end position="272"/>
    </location>
</feature>
<dbReference type="SUPFAM" id="SSF50044">
    <property type="entry name" value="SH3-domain"/>
    <property type="match status" value="1"/>
</dbReference>
<keyword evidence="6" id="KW-1185">Reference proteome</keyword>
<organism evidence="5 6">
    <name type="scientific">Rhodocollybia butyracea</name>
    <dbReference type="NCBI Taxonomy" id="206335"/>
    <lineage>
        <taxon>Eukaryota</taxon>
        <taxon>Fungi</taxon>
        <taxon>Dikarya</taxon>
        <taxon>Basidiomycota</taxon>
        <taxon>Agaricomycotina</taxon>
        <taxon>Agaricomycetes</taxon>
        <taxon>Agaricomycetidae</taxon>
        <taxon>Agaricales</taxon>
        <taxon>Marasmiineae</taxon>
        <taxon>Omphalotaceae</taxon>
        <taxon>Rhodocollybia</taxon>
    </lineage>
</organism>
<name>A0A9P5P3T5_9AGAR</name>
<feature type="region of interest" description="Disordered" evidence="3">
    <location>
        <begin position="349"/>
        <end position="392"/>
    </location>
</feature>
<dbReference type="InterPro" id="IPR036028">
    <property type="entry name" value="SH3-like_dom_sf"/>
</dbReference>
<dbReference type="SMART" id="SM00326">
    <property type="entry name" value="SH3"/>
    <property type="match status" value="1"/>
</dbReference>
<gene>
    <name evidence="5" type="ORF">BDP27DRAFT_1408937</name>
</gene>
<feature type="compositionally biased region" description="Low complexity" evidence="3">
    <location>
        <begin position="349"/>
        <end position="361"/>
    </location>
</feature>
<keyword evidence="1 2" id="KW-0728">SH3 domain</keyword>
<dbReference type="Pfam" id="PF07653">
    <property type="entry name" value="SH3_2"/>
    <property type="match status" value="1"/>
</dbReference>
<evidence type="ECO:0000256" key="2">
    <source>
        <dbReference type="PROSITE-ProRule" id="PRU00192"/>
    </source>
</evidence>
<dbReference type="Gene3D" id="2.30.30.40">
    <property type="entry name" value="SH3 Domains"/>
    <property type="match status" value="1"/>
</dbReference>
<dbReference type="Proteomes" id="UP000772434">
    <property type="component" value="Unassembled WGS sequence"/>
</dbReference>
<dbReference type="EMBL" id="JADNRY010000474">
    <property type="protein sequence ID" value="KAF9049426.1"/>
    <property type="molecule type" value="Genomic_DNA"/>
</dbReference>
<evidence type="ECO:0000256" key="3">
    <source>
        <dbReference type="SAM" id="MobiDB-lite"/>
    </source>
</evidence>
<evidence type="ECO:0000259" key="4">
    <source>
        <dbReference type="PROSITE" id="PS50002"/>
    </source>
</evidence>
<evidence type="ECO:0000256" key="1">
    <source>
        <dbReference type="ARBA" id="ARBA00022443"/>
    </source>
</evidence>
<protein>
    <recommendedName>
        <fullName evidence="4">SH3 domain-containing protein</fullName>
    </recommendedName>
</protein>
<reference evidence="5" key="1">
    <citation type="submission" date="2020-11" db="EMBL/GenBank/DDBJ databases">
        <authorList>
            <consortium name="DOE Joint Genome Institute"/>
            <person name="Ahrendt S."/>
            <person name="Riley R."/>
            <person name="Andreopoulos W."/>
            <person name="Labutti K."/>
            <person name="Pangilinan J."/>
            <person name="Ruiz-Duenas F.J."/>
            <person name="Barrasa J.M."/>
            <person name="Sanchez-Garcia M."/>
            <person name="Camarero S."/>
            <person name="Miyauchi S."/>
            <person name="Serrano A."/>
            <person name="Linde D."/>
            <person name="Babiker R."/>
            <person name="Drula E."/>
            <person name="Ayuso-Fernandez I."/>
            <person name="Pacheco R."/>
            <person name="Padilla G."/>
            <person name="Ferreira P."/>
            <person name="Barriuso J."/>
            <person name="Kellner H."/>
            <person name="Castanera R."/>
            <person name="Alfaro M."/>
            <person name="Ramirez L."/>
            <person name="Pisabarro A.G."/>
            <person name="Kuo A."/>
            <person name="Tritt A."/>
            <person name="Lipzen A."/>
            <person name="He G."/>
            <person name="Yan M."/>
            <person name="Ng V."/>
            <person name="Cullen D."/>
            <person name="Martin F."/>
            <person name="Rosso M.-N."/>
            <person name="Henrissat B."/>
            <person name="Hibbett D."/>
            <person name="Martinez A.T."/>
            <person name="Grigoriev I.V."/>
        </authorList>
    </citation>
    <scope>NUCLEOTIDE SEQUENCE</scope>
    <source>
        <strain evidence="5">AH 40177</strain>
    </source>
</reference>
<proteinExistence type="predicted"/>
<dbReference type="OrthoDB" id="2857352at2759"/>
<dbReference type="PROSITE" id="PS50002">
    <property type="entry name" value="SH3"/>
    <property type="match status" value="1"/>
</dbReference>
<accession>A0A9P5P3T5</accession>
<dbReference type="InterPro" id="IPR001452">
    <property type="entry name" value="SH3_domain"/>
</dbReference>
<evidence type="ECO:0000313" key="6">
    <source>
        <dbReference type="Proteomes" id="UP000772434"/>
    </source>
</evidence>
<evidence type="ECO:0000313" key="5">
    <source>
        <dbReference type="EMBL" id="KAF9049426.1"/>
    </source>
</evidence>
<feature type="compositionally biased region" description="Low complexity" evidence="3">
    <location>
        <begin position="368"/>
        <end position="382"/>
    </location>
</feature>